<feature type="transmembrane region" description="Helical" evidence="1">
    <location>
        <begin position="41"/>
        <end position="60"/>
    </location>
</feature>
<evidence type="ECO:0000259" key="2">
    <source>
        <dbReference type="Pfam" id="PF02308"/>
    </source>
</evidence>
<accession>Q2G3W1</accession>
<feature type="transmembrane region" description="Helical" evidence="1">
    <location>
        <begin position="240"/>
        <end position="258"/>
    </location>
</feature>
<dbReference type="Pfam" id="PF02308">
    <property type="entry name" value="MgtC"/>
    <property type="match status" value="1"/>
</dbReference>
<dbReference type="PANTHER" id="PTHR39084">
    <property type="entry name" value="MEMBRANE PROTEIN-RELATED"/>
    <property type="match status" value="1"/>
</dbReference>
<dbReference type="eggNOG" id="COG3174">
    <property type="taxonomic scope" value="Bacteria"/>
</dbReference>
<feature type="transmembrane region" description="Helical" evidence="1">
    <location>
        <begin position="301"/>
        <end position="320"/>
    </location>
</feature>
<organism evidence="4 5">
    <name type="scientific">Novosphingobium aromaticivorans (strain ATCC 700278 / DSM 12444 / CCUG 56034 / CIP 105152 / NBRC 16084 / F199)</name>
    <dbReference type="NCBI Taxonomy" id="279238"/>
    <lineage>
        <taxon>Bacteria</taxon>
        <taxon>Pseudomonadati</taxon>
        <taxon>Pseudomonadota</taxon>
        <taxon>Alphaproteobacteria</taxon>
        <taxon>Sphingomonadales</taxon>
        <taxon>Sphingomonadaceae</taxon>
        <taxon>Novosphingobium</taxon>
    </lineage>
</organism>
<dbReference type="KEGG" id="nar:Saro_3027"/>
<gene>
    <name evidence="4" type="ordered locus">Saro_3027</name>
</gene>
<evidence type="ECO:0000259" key="3">
    <source>
        <dbReference type="Pfam" id="PF13194"/>
    </source>
</evidence>
<keyword evidence="1" id="KW-1133">Transmembrane helix</keyword>
<dbReference type="InterPro" id="IPR025105">
    <property type="entry name" value="DUF4010"/>
</dbReference>
<dbReference type="HOGENOM" id="CLU_036781_1_1_5"/>
<keyword evidence="1" id="KW-0472">Membrane</keyword>
<dbReference type="InterPro" id="IPR049177">
    <property type="entry name" value="MgtC_SapB_SrpB_YhiD_N"/>
</dbReference>
<feature type="transmembrane region" description="Helical" evidence="1">
    <location>
        <begin position="210"/>
        <end position="228"/>
    </location>
</feature>
<dbReference type="Proteomes" id="UP000009134">
    <property type="component" value="Chromosome"/>
</dbReference>
<feature type="domain" description="DUF4010" evidence="3">
    <location>
        <begin position="216"/>
        <end position="423"/>
    </location>
</feature>
<feature type="transmembrane region" description="Helical" evidence="1">
    <location>
        <begin position="270"/>
        <end position="294"/>
    </location>
</feature>
<evidence type="ECO:0000256" key="1">
    <source>
        <dbReference type="SAM" id="Phobius"/>
    </source>
</evidence>
<feature type="transmembrane region" description="Helical" evidence="1">
    <location>
        <begin position="340"/>
        <end position="360"/>
    </location>
</feature>
<proteinExistence type="predicted"/>
<dbReference type="PANTHER" id="PTHR39084:SF1">
    <property type="entry name" value="DUF4010 DOMAIN-CONTAINING PROTEIN"/>
    <property type="match status" value="1"/>
</dbReference>
<keyword evidence="1" id="KW-0812">Transmembrane</keyword>
<dbReference type="EMBL" id="CP000248">
    <property type="protein sequence ID" value="ABD27462.1"/>
    <property type="molecule type" value="Genomic_DNA"/>
</dbReference>
<evidence type="ECO:0000313" key="5">
    <source>
        <dbReference type="Proteomes" id="UP000009134"/>
    </source>
</evidence>
<feature type="transmembrane region" description="Helical" evidence="1">
    <location>
        <begin position="81"/>
        <end position="110"/>
    </location>
</feature>
<reference evidence="5" key="1">
    <citation type="submission" date="2006-01" db="EMBL/GenBank/DDBJ databases">
        <title>Complete sequence of Novosphingobium aromaticivorans DSM 12444.</title>
        <authorList>
            <consortium name="US DOE Joint Genome Institute"/>
            <person name="Copeland A."/>
            <person name="Lucas S."/>
            <person name="Lapidus A."/>
            <person name="Barry K."/>
            <person name="Detter J.C."/>
            <person name="Glavina T."/>
            <person name="Hammon N."/>
            <person name="Israni S."/>
            <person name="Pitluck S."/>
            <person name="Chain P."/>
            <person name="Malfatti S."/>
            <person name="Shin M."/>
            <person name="Vergez L."/>
            <person name="Schmutz J."/>
            <person name="Larimer F."/>
            <person name="Land M."/>
            <person name="Kyrpides N."/>
            <person name="Ivanova N."/>
            <person name="Fredrickson J."/>
            <person name="Balkwill D."/>
            <person name="Romine M.F."/>
            <person name="Richardson P."/>
        </authorList>
    </citation>
    <scope>NUCLEOTIDE SEQUENCE [LARGE SCALE GENOMIC DNA]</scope>
    <source>
        <strain evidence="5">ATCC 700278 / DSM 12444 / CCUG 56034 / CIP 105152 / NBRC 16084 / F199</strain>
    </source>
</reference>
<feature type="transmembrane region" description="Helical" evidence="1">
    <location>
        <begin position="399"/>
        <end position="420"/>
    </location>
</feature>
<dbReference type="AlphaFoldDB" id="Q2G3W1"/>
<feature type="domain" description="MgtC/SapB/SrpB/YhiD N-terminal" evidence="2">
    <location>
        <begin position="48"/>
        <end position="167"/>
    </location>
</feature>
<sequence length="452" mass="46521">MRIGARTCPATRHVPPVHRRLPYAVRAAPQGNGLDVFDQMAGLQASALAAAVAAGLILGIERGWTQRERPDGARVAGIRTFGLFGLVGGLAGLLPVPAMTVLLATAGLVVAVGYRAALREDQLSATNAVAALLTLAIGCAATRLSPVLALGSAAASFALLRSRQSLHALLRGLEEREIEAVARFLLVSLVILPILPDADFGPYGAWNPRRIWMVVVMVTGLSFAGYVAARRLGSERGTMIVAVTGALVSSTAVTASYARRLVAEPEARGALVAGIAMASVVMFVRVQLVTLVLAPRALPTLALVLAPAVVVSVLLALVAWRRQGEATGGEVAIGNPFDFGPALLLAAMVAVLSLIARWALDAFGGHGMALLLGLTGMMDVDAAVMTLSGLPREALADDLAGLVLAGPVLANTLVKAGMALALGGRRHGMQAAAPLLAACAASALGLAWWWLA</sequence>
<feature type="transmembrane region" description="Helical" evidence="1">
    <location>
        <begin position="180"/>
        <end position="198"/>
    </location>
</feature>
<protein>
    <submittedName>
        <fullName evidence="4">Uncharacterized protein</fullName>
    </submittedName>
</protein>
<evidence type="ECO:0000313" key="4">
    <source>
        <dbReference type="EMBL" id="ABD27462.1"/>
    </source>
</evidence>
<dbReference type="STRING" id="279238.Saro_3027"/>
<feature type="transmembrane region" description="Helical" evidence="1">
    <location>
        <begin position="367"/>
        <end position="387"/>
    </location>
</feature>
<feature type="transmembrane region" description="Helical" evidence="1">
    <location>
        <begin position="130"/>
        <end position="160"/>
    </location>
</feature>
<dbReference type="Pfam" id="PF13194">
    <property type="entry name" value="DUF4010"/>
    <property type="match status" value="1"/>
</dbReference>
<keyword evidence="5" id="KW-1185">Reference proteome</keyword>
<feature type="transmembrane region" description="Helical" evidence="1">
    <location>
        <begin position="432"/>
        <end position="451"/>
    </location>
</feature>
<name>Q2G3W1_NOVAD</name>